<dbReference type="EMBL" id="JAUFPN010000174">
    <property type="protein sequence ID" value="MDN3566439.1"/>
    <property type="molecule type" value="Genomic_DNA"/>
</dbReference>
<name>A0ABT8A9G0_9PROT</name>
<feature type="domain" description="N-acetyltransferase" evidence="1">
    <location>
        <begin position="20"/>
        <end position="191"/>
    </location>
</feature>
<dbReference type="GO" id="GO:0016740">
    <property type="term" value="F:transferase activity"/>
    <property type="evidence" value="ECO:0007669"/>
    <property type="project" value="UniProtKB-KW"/>
</dbReference>
<accession>A0ABT8A9G0</accession>
<gene>
    <name evidence="2" type="ORF">QWZ14_18870</name>
</gene>
<sequence length="206" mass="22782">MSSRESTAAPTPLVLEGSRLRLRPWRPEDLAPLAALQADPAVMRHFPARLNRAASDAWAAALTAHMDAHGWGFWAVERQAAPGLVGVVGLLHLAWEPPWDPGFTPAVEIGWRIAGPFQRQGYAEEAARLALDAGFGPIGLQEVVAFTVPRNAPSWLLMAKLGMRPTGTFEHPRLPEGHPLRTHLLYRITRRDWRVQQRARALPNPA</sequence>
<organism evidence="2 3">
    <name type="scientific">Paeniroseomonas aquatica</name>
    <dbReference type="NCBI Taxonomy" id="373043"/>
    <lineage>
        <taxon>Bacteria</taxon>
        <taxon>Pseudomonadati</taxon>
        <taxon>Pseudomonadota</taxon>
        <taxon>Alphaproteobacteria</taxon>
        <taxon>Acetobacterales</taxon>
        <taxon>Acetobacteraceae</taxon>
        <taxon>Paeniroseomonas</taxon>
    </lineage>
</organism>
<dbReference type="PANTHER" id="PTHR43792">
    <property type="entry name" value="GNAT FAMILY, PUTATIVE (AFU_ORTHOLOGUE AFUA_3G00765)-RELATED-RELATED"/>
    <property type="match status" value="1"/>
</dbReference>
<dbReference type="SUPFAM" id="SSF55729">
    <property type="entry name" value="Acyl-CoA N-acyltransferases (Nat)"/>
    <property type="match status" value="1"/>
</dbReference>
<dbReference type="InterPro" id="IPR000182">
    <property type="entry name" value="GNAT_dom"/>
</dbReference>
<dbReference type="Pfam" id="PF13302">
    <property type="entry name" value="Acetyltransf_3"/>
    <property type="match status" value="1"/>
</dbReference>
<keyword evidence="2" id="KW-0808">Transferase</keyword>
<dbReference type="PANTHER" id="PTHR43792:SF1">
    <property type="entry name" value="N-ACETYLTRANSFERASE DOMAIN-CONTAINING PROTEIN"/>
    <property type="match status" value="1"/>
</dbReference>
<evidence type="ECO:0000259" key="1">
    <source>
        <dbReference type="PROSITE" id="PS51186"/>
    </source>
</evidence>
<protein>
    <submittedName>
        <fullName evidence="2">GNAT family protein</fullName>
        <ecNumber evidence="2">2.-.-.-</ecNumber>
    </submittedName>
</protein>
<dbReference type="EC" id="2.-.-.-" evidence="2"/>
<dbReference type="PROSITE" id="PS51186">
    <property type="entry name" value="GNAT"/>
    <property type="match status" value="1"/>
</dbReference>
<evidence type="ECO:0000313" key="3">
    <source>
        <dbReference type="Proteomes" id="UP001529369"/>
    </source>
</evidence>
<keyword evidence="3" id="KW-1185">Reference proteome</keyword>
<dbReference type="Gene3D" id="3.40.630.30">
    <property type="match status" value="1"/>
</dbReference>
<evidence type="ECO:0000313" key="2">
    <source>
        <dbReference type="EMBL" id="MDN3566439.1"/>
    </source>
</evidence>
<dbReference type="InterPro" id="IPR051531">
    <property type="entry name" value="N-acetyltransferase"/>
</dbReference>
<dbReference type="RefSeq" id="WP_290318362.1">
    <property type="nucleotide sequence ID" value="NZ_JAUFPN010000174.1"/>
</dbReference>
<dbReference type="Proteomes" id="UP001529369">
    <property type="component" value="Unassembled WGS sequence"/>
</dbReference>
<reference evidence="3" key="1">
    <citation type="journal article" date="2019" name="Int. J. Syst. Evol. Microbiol.">
        <title>The Global Catalogue of Microorganisms (GCM) 10K type strain sequencing project: providing services to taxonomists for standard genome sequencing and annotation.</title>
        <authorList>
            <consortium name="The Broad Institute Genomics Platform"/>
            <consortium name="The Broad Institute Genome Sequencing Center for Infectious Disease"/>
            <person name="Wu L."/>
            <person name="Ma J."/>
        </authorList>
    </citation>
    <scope>NUCLEOTIDE SEQUENCE [LARGE SCALE GENOMIC DNA]</scope>
    <source>
        <strain evidence="3">CECT 7131</strain>
    </source>
</reference>
<comment type="caution">
    <text evidence="2">The sequence shown here is derived from an EMBL/GenBank/DDBJ whole genome shotgun (WGS) entry which is preliminary data.</text>
</comment>
<dbReference type="InterPro" id="IPR016181">
    <property type="entry name" value="Acyl_CoA_acyltransferase"/>
</dbReference>
<proteinExistence type="predicted"/>